<dbReference type="PROSITE" id="PS00327">
    <property type="entry name" value="BACTERIAL_OPSIN_RET"/>
    <property type="match status" value="1"/>
</dbReference>
<dbReference type="Proteomes" id="UP000193685">
    <property type="component" value="Unassembled WGS sequence"/>
</dbReference>
<gene>
    <name evidence="12" type="ORF">BCR37DRAFT_352152</name>
</gene>
<keyword evidence="3" id="KW-0600">Photoreceptor protein</keyword>
<keyword evidence="4" id="KW-0716">Sensory transduction</keyword>
<dbReference type="AlphaFoldDB" id="A0A1Y2EW84"/>
<dbReference type="PRINTS" id="PR00251">
    <property type="entry name" value="BACTRLOPSIN"/>
</dbReference>
<evidence type="ECO:0000256" key="10">
    <source>
        <dbReference type="ARBA" id="ARBA00023170"/>
    </source>
</evidence>
<dbReference type="PANTHER" id="PTHR28286:SF2">
    <property type="entry name" value="BACTERIORHODOPSIN _OPSIN, NOPA (EUROFUNG)"/>
    <property type="match status" value="1"/>
</dbReference>
<name>A0A1Y2EW84_PROLT</name>
<dbReference type="GeneID" id="63784707"/>
<dbReference type="GO" id="GO:0007602">
    <property type="term" value="P:phototransduction"/>
    <property type="evidence" value="ECO:0007669"/>
    <property type="project" value="UniProtKB-KW"/>
</dbReference>
<comment type="subcellular location">
    <subcellularLocation>
        <location evidence="1">Membrane</location>
        <topology evidence="1">Multi-pass membrane protein</topology>
    </subcellularLocation>
</comment>
<evidence type="ECO:0000256" key="4">
    <source>
        <dbReference type="ARBA" id="ARBA00022606"/>
    </source>
</evidence>
<dbReference type="GO" id="GO:0005783">
    <property type="term" value="C:endoplasmic reticulum"/>
    <property type="evidence" value="ECO:0007669"/>
    <property type="project" value="TreeGrafter"/>
</dbReference>
<feature type="transmembrane region" description="Helical" evidence="11">
    <location>
        <begin position="224"/>
        <end position="243"/>
    </location>
</feature>
<dbReference type="SUPFAM" id="SSF81321">
    <property type="entry name" value="Family A G protein-coupled receptor-like"/>
    <property type="match status" value="1"/>
</dbReference>
<dbReference type="OrthoDB" id="10261467at2759"/>
<keyword evidence="9 11" id="KW-0472">Membrane</keyword>
<dbReference type="GO" id="GO:0009881">
    <property type="term" value="F:photoreceptor activity"/>
    <property type="evidence" value="ECO:0007669"/>
    <property type="project" value="UniProtKB-KW"/>
</dbReference>
<feature type="transmembrane region" description="Helical" evidence="11">
    <location>
        <begin position="128"/>
        <end position="147"/>
    </location>
</feature>
<dbReference type="EMBL" id="MCFI01000026">
    <property type="protein sequence ID" value="ORY75396.1"/>
    <property type="molecule type" value="Genomic_DNA"/>
</dbReference>
<dbReference type="OMA" id="ILWTAYP"/>
<keyword evidence="6" id="KW-0681">Retinal protein</keyword>
<evidence type="ECO:0000256" key="3">
    <source>
        <dbReference type="ARBA" id="ARBA00022543"/>
    </source>
</evidence>
<dbReference type="GO" id="GO:0005886">
    <property type="term" value="C:plasma membrane"/>
    <property type="evidence" value="ECO:0007669"/>
    <property type="project" value="TreeGrafter"/>
</dbReference>
<dbReference type="PANTHER" id="PTHR28286">
    <property type="match status" value="1"/>
</dbReference>
<evidence type="ECO:0000256" key="5">
    <source>
        <dbReference type="ARBA" id="ARBA00022692"/>
    </source>
</evidence>
<evidence type="ECO:0000256" key="1">
    <source>
        <dbReference type="ARBA" id="ARBA00004141"/>
    </source>
</evidence>
<dbReference type="PROSITE" id="PS00950">
    <property type="entry name" value="BACTERIAL_OPSIN_1"/>
    <property type="match status" value="1"/>
</dbReference>
<evidence type="ECO:0000256" key="7">
    <source>
        <dbReference type="ARBA" id="ARBA00022989"/>
    </source>
</evidence>
<dbReference type="InterPro" id="IPR001425">
    <property type="entry name" value="Arc/bac/fun_rhodopsins"/>
</dbReference>
<feature type="transmembrane region" description="Helical" evidence="11">
    <location>
        <begin position="194"/>
        <end position="212"/>
    </location>
</feature>
<evidence type="ECO:0000256" key="11">
    <source>
        <dbReference type="SAM" id="Phobius"/>
    </source>
</evidence>
<evidence type="ECO:0000313" key="13">
    <source>
        <dbReference type="Proteomes" id="UP000193685"/>
    </source>
</evidence>
<dbReference type="InterPro" id="IPR018229">
    <property type="entry name" value="Rhodopsin_retinal_BS"/>
</dbReference>
<accession>A0A1Y2EW84</accession>
<dbReference type="RefSeq" id="XP_040722269.1">
    <property type="nucleotide sequence ID" value="XM_040868108.1"/>
</dbReference>
<dbReference type="SMART" id="SM01021">
    <property type="entry name" value="Bac_rhodopsin"/>
    <property type="match status" value="1"/>
</dbReference>
<feature type="transmembrane region" description="Helical" evidence="11">
    <location>
        <begin position="60"/>
        <end position="79"/>
    </location>
</feature>
<evidence type="ECO:0000256" key="2">
    <source>
        <dbReference type="ARBA" id="ARBA00008130"/>
    </source>
</evidence>
<comment type="caution">
    <text evidence="12">The sequence shown here is derived from an EMBL/GenBank/DDBJ whole genome shotgun (WGS) entry which is preliminary data.</text>
</comment>
<keyword evidence="7 11" id="KW-1133">Transmembrane helix</keyword>
<evidence type="ECO:0000256" key="6">
    <source>
        <dbReference type="ARBA" id="ARBA00022925"/>
    </source>
</evidence>
<sequence>MLEKIAEHAPVYKKPLPFPIVQETAGHVGYTILWVVFALMLLSSISYIVMAFRLKKEMRLFHYITTMITLTAALSYYAMATHGGTTYARVGKDHFRQIFYARYVDWSITTPLLLLDLAFLAGTSGIDIVALIFADLGMILTGLFASLESHKVYRFGWWAMGCVFYLYIVYALVFIGRTTASARGNKVSQLFDQVAFLTLLLWTAYPVVWAVSEGLGLVNVDTEIGIYAVLDVTAKAVFGFWLLGGHAKTPESAVPLEGFWINGVSLGGQNDLA</sequence>
<evidence type="ECO:0000313" key="12">
    <source>
        <dbReference type="EMBL" id="ORY75396.1"/>
    </source>
</evidence>
<feature type="transmembrane region" description="Helical" evidence="11">
    <location>
        <begin position="153"/>
        <end position="173"/>
    </location>
</feature>
<keyword evidence="8" id="KW-0157">Chromophore</keyword>
<organism evidence="12 13">
    <name type="scientific">Protomyces lactucae-debilis</name>
    <dbReference type="NCBI Taxonomy" id="2754530"/>
    <lineage>
        <taxon>Eukaryota</taxon>
        <taxon>Fungi</taxon>
        <taxon>Dikarya</taxon>
        <taxon>Ascomycota</taxon>
        <taxon>Taphrinomycotina</taxon>
        <taxon>Taphrinomycetes</taxon>
        <taxon>Taphrinales</taxon>
        <taxon>Protomycetaceae</taxon>
        <taxon>Protomyces</taxon>
    </lineage>
</organism>
<evidence type="ECO:0000256" key="9">
    <source>
        <dbReference type="ARBA" id="ARBA00023136"/>
    </source>
</evidence>
<evidence type="ECO:0000256" key="8">
    <source>
        <dbReference type="ARBA" id="ARBA00022991"/>
    </source>
</evidence>
<dbReference type="Pfam" id="PF01036">
    <property type="entry name" value="Bac_rhodopsin"/>
    <property type="match status" value="1"/>
</dbReference>
<proteinExistence type="inferred from homology"/>
<keyword evidence="10" id="KW-0675">Receptor</keyword>
<keyword evidence="5 11" id="KW-0812">Transmembrane</keyword>
<comment type="similarity">
    <text evidence="2">Belongs to the archaeal/bacterial/fungal opsin family.</text>
</comment>
<keyword evidence="13" id="KW-1185">Reference proteome</keyword>
<dbReference type="CDD" id="cd15028">
    <property type="entry name" value="7tm_Opsin-1_euk"/>
    <property type="match status" value="1"/>
</dbReference>
<reference evidence="12 13" key="1">
    <citation type="submission" date="2016-07" db="EMBL/GenBank/DDBJ databases">
        <title>Pervasive Adenine N6-methylation of Active Genes in Fungi.</title>
        <authorList>
            <consortium name="DOE Joint Genome Institute"/>
            <person name="Mondo S.J."/>
            <person name="Dannebaum R.O."/>
            <person name="Kuo R.C."/>
            <person name="Labutti K."/>
            <person name="Haridas S."/>
            <person name="Kuo A."/>
            <person name="Salamov A."/>
            <person name="Ahrendt S.R."/>
            <person name="Lipzen A."/>
            <person name="Sullivan W."/>
            <person name="Andreopoulos W.B."/>
            <person name="Clum A."/>
            <person name="Lindquist E."/>
            <person name="Daum C."/>
            <person name="Ramamoorthy G.K."/>
            <person name="Gryganskyi A."/>
            <person name="Culley D."/>
            <person name="Magnuson J.K."/>
            <person name="James T.Y."/>
            <person name="O'Malley M.A."/>
            <person name="Stajich J.E."/>
            <person name="Spatafora J.W."/>
            <person name="Visel A."/>
            <person name="Grigoriev I.V."/>
        </authorList>
    </citation>
    <scope>NUCLEOTIDE SEQUENCE [LARGE SCALE GENOMIC DNA]</scope>
    <source>
        <strain evidence="12 13">12-1054</strain>
    </source>
</reference>
<dbReference type="Gene3D" id="1.20.1070.10">
    <property type="entry name" value="Rhodopsin 7-helix transmembrane proteins"/>
    <property type="match status" value="1"/>
</dbReference>
<protein>
    <submittedName>
        <fullName evidence="12">Putative opsin-like protein</fullName>
    </submittedName>
</protein>
<feature type="transmembrane region" description="Helical" evidence="11">
    <location>
        <begin position="28"/>
        <end position="48"/>
    </location>
</feature>
<dbReference type="GO" id="GO:0005216">
    <property type="term" value="F:monoatomic ion channel activity"/>
    <property type="evidence" value="ECO:0007669"/>
    <property type="project" value="InterPro"/>
</dbReference>